<dbReference type="Pfam" id="PF01029">
    <property type="entry name" value="NusB"/>
    <property type="match status" value="1"/>
</dbReference>
<feature type="binding site" evidence="5">
    <location>
        <position position="436"/>
    </location>
    <ligand>
        <name>S-adenosyl-L-methionine</name>
        <dbReference type="ChEBI" id="CHEBI:59789"/>
    </ligand>
</feature>
<feature type="active site" description="Nucleophile" evidence="5">
    <location>
        <position position="489"/>
    </location>
</feature>
<organism evidence="8 9">
    <name type="scientific">Gemmata palustris</name>
    <dbReference type="NCBI Taxonomy" id="2822762"/>
    <lineage>
        <taxon>Bacteria</taxon>
        <taxon>Pseudomonadati</taxon>
        <taxon>Planctomycetota</taxon>
        <taxon>Planctomycetia</taxon>
        <taxon>Gemmatales</taxon>
        <taxon>Gemmataceae</taxon>
        <taxon>Gemmata</taxon>
    </lineage>
</organism>
<dbReference type="PANTHER" id="PTHR22807:SF53">
    <property type="entry name" value="RIBOSOMAL RNA SMALL SUBUNIT METHYLTRANSFERASE B-RELATED"/>
    <property type="match status" value="1"/>
</dbReference>
<keyword evidence="1 5" id="KW-0489">Methyltransferase</keyword>
<evidence type="ECO:0000256" key="5">
    <source>
        <dbReference type="PROSITE-ProRule" id="PRU01023"/>
    </source>
</evidence>
<keyword evidence="4 5" id="KW-0694">RNA-binding</keyword>
<dbReference type="Gene3D" id="1.10.940.10">
    <property type="entry name" value="NusB-like"/>
    <property type="match status" value="1"/>
</dbReference>
<dbReference type="PROSITE" id="PS51686">
    <property type="entry name" value="SAM_MT_RSMB_NOP"/>
    <property type="match status" value="1"/>
</dbReference>
<sequence length="536" mass="58181">MTITARQVAADVLNRSRSRDGFAAELIDDALSKVSLTAQDRRFVTQLVFGVTRRAGTLDAILKPFIHLPFHAVQPRVWDLLRLGAFQLTFLTHVPKHAAVNETVELAPYVGALKAKGFVNGVLRRVSELVTEDFTDKPGADAVAFAWEPPPPSPFPSGEGEEQRQPTPPSPLPEGKGEQARATAMLETVSDSSFSLFPSRRGLQGEPAGGSPSPEVRGDGGVGSSSAVTGGKGSYRRLARPVLPDPVADPTGYFAAAFSFPQWLANRWVERYGPAECTRLGFWFNAPPPLWIRVNKQNASRESYRAQLAGQMIEAEPGAHPQSLRFAEHHSIRDLPGYAAGDFAVQDHSSMLVASALGVEPGMRVLDACAAPGGKTTHLTELMDNRGHVTACDIEAKRLETVTTLCQRLQMKDVETVLLNEDGELPPGPFDAALVDVPCSNTGVLGRRPEVRWRLKPNEFEHLIRLQTRLLILAAERVKPGGAVVYSTCSIEPDENEGVVKAVCRGMRSLSLEAEHSSAPGRPSDGGYWARLRKAK</sequence>
<keyword evidence="3 5" id="KW-0949">S-adenosyl-L-methionine</keyword>
<dbReference type="RefSeq" id="WP_210658576.1">
    <property type="nucleotide sequence ID" value="NZ_JAGKQQ010000001.1"/>
</dbReference>
<reference evidence="8 9" key="1">
    <citation type="submission" date="2021-04" db="EMBL/GenBank/DDBJ databases">
        <authorList>
            <person name="Ivanova A."/>
        </authorList>
    </citation>
    <scope>NUCLEOTIDE SEQUENCE [LARGE SCALE GENOMIC DNA]</scope>
    <source>
        <strain evidence="8 9">G18</strain>
    </source>
</reference>
<feature type="binding site" evidence="5">
    <location>
        <position position="393"/>
    </location>
    <ligand>
        <name>S-adenosyl-L-methionine</name>
        <dbReference type="ChEBI" id="CHEBI:59789"/>
    </ligand>
</feature>
<proteinExistence type="inferred from homology"/>
<evidence type="ECO:0000256" key="1">
    <source>
        <dbReference type="ARBA" id="ARBA00022603"/>
    </source>
</evidence>
<evidence type="ECO:0000313" key="8">
    <source>
        <dbReference type="EMBL" id="MBP3958519.1"/>
    </source>
</evidence>
<feature type="region of interest" description="Disordered" evidence="6">
    <location>
        <begin position="142"/>
        <end position="181"/>
    </location>
</feature>
<dbReference type="InterPro" id="IPR049560">
    <property type="entry name" value="MeTrfase_RsmB-F_NOP2_cat"/>
</dbReference>
<dbReference type="InterPro" id="IPR001678">
    <property type="entry name" value="MeTrfase_RsmB-F_NOP2_dom"/>
</dbReference>
<dbReference type="Gene3D" id="3.40.50.150">
    <property type="entry name" value="Vaccinia Virus protein VP39"/>
    <property type="match status" value="1"/>
</dbReference>
<dbReference type="InterPro" id="IPR035926">
    <property type="entry name" value="NusB-like_sf"/>
</dbReference>
<dbReference type="InterPro" id="IPR029063">
    <property type="entry name" value="SAM-dependent_MTases_sf"/>
</dbReference>
<dbReference type="SUPFAM" id="SSF48013">
    <property type="entry name" value="NusB-like"/>
    <property type="match status" value="1"/>
</dbReference>
<evidence type="ECO:0000256" key="3">
    <source>
        <dbReference type="ARBA" id="ARBA00022691"/>
    </source>
</evidence>
<feature type="domain" description="SAM-dependent MTase RsmB/NOP-type" evidence="7">
    <location>
        <begin position="280"/>
        <end position="536"/>
    </location>
</feature>
<dbReference type="EMBL" id="JAGKQQ010000001">
    <property type="protein sequence ID" value="MBP3958519.1"/>
    <property type="molecule type" value="Genomic_DNA"/>
</dbReference>
<evidence type="ECO:0000313" key="9">
    <source>
        <dbReference type="Proteomes" id="UP000676565"/>
    </source>
</evidence>
<dbReference type="Pfam" id="PF22458">
    <property type="entry name" value="RsmF-B_ferredox"/>
    <property type="match status" value="1"/>
</dbReference>
<feature type="binding site" evidence="5">
    <location>
        <begin position="369"/>
        <end position="375"/>
    </location>
    <ligand>
        <name>S-adenosyl-L-methionine</name>
        <dbReference type="ChEBI" id="CHEBI:59789"/>
    </ligand>
</feature>
<dbReference type="Pfam" id="PF01189">
    <property type="entry name" value="Methyltr_RsmB-F"/>
    <property type="match status" value="1"/>
</dbReference>
<comment type="similarity">
    <text evidence="5">Belongs to the class I-like SAM-binding methyltransferase superfamily. RsmB/NOP family.</text>
</comment>
<protein>
    <recommendedName>
        <fullName evidence="7">SAM-dependent MTase RsmB/NOP-type domain-containing protein</fullName>
    </recommendedName>
</protein>
<name>A0ABS5BXU4_9BACT</name>
<dbReference type="Proteomes" id="UP000676565">
    <property type="component" value="Unassembled WGS sequence"/>
</dbReference>
<dbReference type="CDD" id="cd02440">
    <property type="entry name" value="AdoMet_MTases"/>
    <property type="match status" value="1"/>
</dbReference>
<evidence type="ECO:0000259" key="7">
    <source>
        <dbReference type="PROSITE" id="PS51686"/>
    </source>
</evidence>
<comment type="caution">
    <text evidence="8">The sequence shown here is derived from an EMBL/GenBank/DDBJ whole genome shotgun (WGS) entry which is preliminary data.</text>
</comment>
<accession>A0ABS5BXU4</accession>
<dbReference type="InterPro" id="IPR054728">
    <property type="entry name" value="RsmB-like_ferredoxin"/>
</dbReference>
<evidence type="ECO:0000256" key="2">
    <source>
        <dbReference type="ARBA" id="ARBA00022679"/>
    </source>
</evidence>
<keyword evidence="2 5" id="KW-0808">Transferase</keyword>
<keyword evidence="9" id="KW-1185">Reference proteome</keyword>
<feature type="region of interest" description="Disordered" evidence="6">
    <location>
        <begin position="195"/>
        <end position="232"/>
    </location>
</feature>
<dbReference type="InterPro" id="IPR023267">
    <property type="entry name" value="RCMT"/>
</dbReference>
<dbReference type="SUPFAM" id="SSF53335">
    <property type="entry name" value="S-adenosyl-L-methionine-dependent methyltransferases"/>
    <property type="match status" value="1"/>
</dbReference>
<gene>
    <name evidence="8" type="ORF">J8F10_24995</name>
</gene>
<dbReference type="InterPro" id="IPR006027">
    <property type="entry name" value="NusB_RsmB_TIM44"/>
</dbReference>
<dbReference type="PANTHER" id="PTHR22807">
    <property type="entry name" value="NOP2 YEAST -RELATED NOL1/NOP2/FMU SUN DOMAIN-CONTAINING"/>
    <property type="match status" value="1"/>
</dbReference>
<dbReference type="PRINTS" id="PR02008">
    <property type="entry name" value="RCMTFAMILY"/>
</dbReference>
<evidence type="ECO:0000256" key="6">
    <source>
        <dbReference type="SAM" id="MobiDB-lite"/>
    </source>
</evidence>
<evidence type="ECO:0000256" key="4">
    <source>
        <dbReference type="ARBA" id="ARBA00022884"/>
    </source>
</evidence>
<comment type="caution">
    <text evidence="5">Lacks conserved residue(s) required for the propagation of feature annotation.</text>
</comment>